<dbReference type="AlphaFoldDB" id="A0AA43QXB2"/>
<dbReference type="PANTHER" id="PTHR43591">
    <property type="entry name" value="METHYLTRANSFERASE"/>
    <property type="match status" value="1"/>
</dbReference>
<organism evidence="3 4">
    <name type="scientific">Ramalina farinacea</name>
    <dbReference type="NCBI Taxonomy" id="258253"/>
    <lineage>
        <taxon>Eukaryota</taxon>
        <taxon>Fungi</taxon>
        <taxon>Dikarya</taxon>
        <taxon>Ascomycota</taxon>
        <taxon>Pezizomycotina</taxon>
        <taxon>Lecanoromycetes</taxon>
        <taxon>OSLEUM clade</taxon>
        <taxon>Lecanoromycetidae</taxon>
        <taxon>Lecanorales</taxon>
        <taxon>Lecanorineae</taxon>
        <taxon>Ramalinaceae</taxon>
        <taxon>Ramalina</taxon>
    </lineage>
</organism>
<dbReference type="CDD" id="cd02440">
    <property type="entry name" value="AdoMet_MTases"/>
    <property type="match status" value="1"/>
</dbReference>
<evidence type="ECO:0000256" key="1">
    <source>
        <dbReference type="SAM" id="MobiDB-lite"/>
    </source>
</evidence>
<dbReference type="EMBL" id="JAPUFD010000026">
    <property type="protein sequence ID" value="MDI1493374.1"/>
    <property type="molecule type" value="Genomic_DNA"/>
</dbReference>
<evidence type="ECO:0000313" key="3">
    <source>
        <dbReference type="EMBL" id="MDI1493374.1"/>
    </source>
</evidence>
<gene>
    <name evidence="3" type="ORF">OHK93_005162</name>
</gene>
<dbReference type="Proteomes" id="UP001161017">
    <property type="component" value="Unassembled WGS sequence"/>
</dbReference>
<proteinExistence type="predicted"/>
<dbReference type="InterPro" id="IPR029063">
    <property type="entry name" value="SAM-dependent_MTases_sf"/>
</dbReference>
<sequence length="306" mass="32929">MSVNAETQQSSSQGLAAADKRDDGEHALWGGDMAESYIKRSGGCNPPLADKLIDLVRTLLPPPDKPLSILDNGCGPAIMTSQCLKHPAIANHHNLHISAVDIGKDFVASNRSLIASHPEWNQDGKVIDTAVEDACNLSFGDKTFDASFTALAIFAFPNPAKAARELYRTLKPGGVTAASMFKGGGWQPVFYETESIIRPGKEHTAVPLLDQWKPKGKLEQMLKESGFVDVIEGEASAMAWWDSAEEAAANLTDTVKMLVGDAWSATEKGRMAEEMANVIRRGGGGVVHDGDQVGFEVLVWMAVGRR</sequence>
<feature type="domain" description="Methyltransferase type 11" evidence="2">
    <location>
        <begin position="70"/>
        <end position="176"/>
    </location>
</feature>
<accession>A0AA43QXB2</accession>
<comment type="caution">
    <text evidence="3">The sequence shown here is derived from an EMBL/GenBank/DDBJ whole genome shotgun (WGS) entry which is preliminary data.</text>
</comment>
<dbReference type="Gene3D" id="3.40.50.150">
    <property type="entry name" value="Vaccinia Virus protein VP39"/>
    <property type="match status" value="1"/>
</dbReference>
<keyword evidence="4" id="KW-1185">Reference proteome</keyword>
<dbReference type="PANTHER" id="PTHR43591:SF105">
    <property type="entry name" value="METHYLTRANSFERASE DOMAIN-CONTAINING PROTEIN-RELATED"/>
    <property type="match status" value="1"/>
</dbReference>
<evidence type="ECO:0000313" key="4">
    <source>
        <dbReference type="Proteomes" id="UP001161017"/>
    </source>
</evidence>
<protein>
    <recommendedName>
        <fullName evidence="2">Methyltransferase type 11 domain-containing protein</fullName>
    </recommendedName>
</protein>
<reference evidence="3" key="1">
    <citation type="journal article" date="2023" name="Genome Biol. Evol.">
        <title>First Whole Genome Sequence and Flow Cytometry Genome Size Data for the Lichen-Forming Fungus Ramalina farinacea (Ascomycota).</title>
        <authorList>
            <person name="Llewellyn T."/>
            <person name="Mian S."/>
            <person name="Hill R."/>
            <person name="Leitch I.J."/>
            <person name="Gaya E."/>
        </authorList>
    </citation>
    <scope>NUCLEOTIDE SEQUENCE</scope>
    <source>
        <strain evidence="3">LIQ254RAFAR</strain>
    </source>
</reference>
<dbReference type="Pfam" id="PF08241">
    <property type="entry name" value="Methyltransf_11"/>
    <property type="match status" value="1"/>
</dbReference>
<feature type="compositionally biased region" description="Polar residues" evidence="1">
    <location>
        <begin position="1"/>
        <end position="14"/>
    </location>
</feature>
<dbReference type="GO" id="GO:0008757">
    <property type="term" value="F:S-adenosylmethionine-dependent methyltransferase activity"/>
    <property type="evidence" value="ECO:0007669"/>
    <property type="project" value="InterPro"/>
</dbReference>
<evidence type="ECO:0000259" key="2">
    <source>
        <dbReference type="Pfam" id="PF08241"/>
    </source>
</evidence>
<name>A0AA43QXB2_9LECA</name>
<dbReference type="InterPro" id="IPR013216">
    <property type="entry name" value="Methyltransf_11"/>
</dbReference>
<feature type="region of interest" description="Disordered" evidence="1">
    <location>
        <begin position="1"/>
        <end position="22"/>
    </location>
</feature>
<dbReference type="SUPFAM" id="SSF53335">
    <property type="entry name" value="S-adenosyl-L-methionine-dependent methyltransferases"/>
    <property type="match status" value="1"/>
</dbReference>